<feature type="compositionally biased region" description="Basic and acidic residues" evidence="2">
    <location>
        <begin position="1411"/>
        <end position="1436"/>
    </location>
</feature>
<evidence type="ECO:0000313" key="4">
    <source>
        <dbReference type="EMBL" id="KAK8756664.1"/>
    </source>
</evidence>
<dbReference type="InterPro" id="IPR007110">
    <property type="entry name" value="Ig-like_dom"/>
</dbReference>
<feature type="domain" description="Ig-like" evidence="3">
    <location>
        <begin position="88"/>
        <end position="167"/>
    </location>
</feature>
<evidence type="ECO:0000256" key="2">
    <source>
        <dbReference type="SAM" id="MobiDB-lite"/>
    </source>
</evidence>
<evidence type="ECO:0000313" key="5">
    <source>
        <dbReference type="Proteomes" id="UP001321473"/>
    </source>
</evidence>
<dbReference type="InterPro" id="IPR003599">
    <property type="entry name" value="Ig_sub"/>
</dbReference>
<feature type="region of interest" description="Disordered" evidence="2">
    <location>
        <begin position="469"/>
        <end position="676"/>
    </location>
</feature>
<feature type="compositionally biased region" description="Basic residues" evidence="2">
    <location>
        <begin position="1764"/>
        <end position="1774"/>
    </location>
</feature>
<feature type="compositionally biased region" description="Polar residues" evidence="2">
    <location>
        <begin position="1629"/>
        <end position="1643"/>
    </location>
</feature>
<dbReference type="InterPro" id="IPR036179">
    <property type="entry name" value="Ig-like_dom_sf"/>
</dbReference>
<comment type="caution">
    <text evidence="4">The sequence shown here is derived from an EMBL/GenBank/DDBJ whole genome shotgun (WGS) entry which is preliminary data.</text>
</comment>
<dbReference type="GO" id="GO:0007156">
    <property type="term" value="P:homophilic cell adhesion via plasma membrane adhesion molecules"/>
    <property type="evidence" value="ECO:0007669"/>
    <property type="project" value="TreeGrafter"/>
</dbReference>
<evidence type="ECO:0000256" key="1">
    <source>
        <dbReference type="ARBA" id="ARBA00023319"/>
    </source>
</evidence>
<gene>
    <name evidence="4" type="ORF">V5799_000645</name>
</gene>
<feature type="compositionally biased region" description="Acidic residues" evidence="2">
    <location>
        <begin position="1589"/>
        <end position="1598"/>
    </location>
</feature>
<feature type="region of interest" description="Disordered" evidence="2">
    <location>
        <begin position="1451"/>
        <end position="1643"/>
    </location>
</feature>
<feature type="compositionally biased region" description="Basic and acidic residues" evidence="2">
    <location>
        <begin position="1743"/>
        <end position="1763"/>
    </location>
</feature>
<feature type="compositionally biased region" description="Basic and acidic residues" evidence="2">
    <location>
        <begin position="1041"/>
        <end position="1059"/>
    </location>
</feature>
<feature type="domain" description="Ig-like" evidence="3">
    <location>
        <begin position="173"/>
        <end position="251"/>
    </location>
</feature>
<feature type="compositionally biased region" description="Basic and acidic residues" evidence="2">
    <location>
        <begin position="1564"/>
        <end position="1574"/>
    </location>
</feature>
<feature type="region of interest" description="Disordered" evidence="2">
    <location>
        <begin position="1663"/>
        <end position="1774"/>
    </location>
</feature>
<dbReference type="InterPro" id="IPR003598">
    <property type="entry name" value="Ig_sub2"/>
</dbReference>
<dbReference type="Pfam" id="PF13927">
    <property type="entry name" value="Ig_3"/>
    <property type="match status" value="1"/>
</dbReference>
<dbReference type="PANTHER" id="PTHR10075:SF100">
    <property type="entry name" value="FASCICLIN-2"/>
    <property type="match status" value="1"/>
</dbReference>
<feature type="compositionally biased region" description="Polar residues" evidence="2">
    <location>
        <begin position="1716"/>
        <end position="1730"/>
    </location>
</feature>
<feature type="compositionally biased region" description="Basic and acidic residues" evidence="2">
    <location>
        <begin position="485"/>
        <end position="494"/>
    </location>
</feature>
<dbReference type="SMART" id="SM00409">
    <property type="entry name" value="IG"/>
    <property type="match status" value="4"/>
</dbReference>
<feature type="compositionally biased region" description="Basic and acidic residues" evidence="2">
    <location>
        <begin position="1330"/>
        <end position="1350"/>
    </location>
</feature>
<dbReference type="SMART" id="SM00408">
    <property type="entry name" value="IGc2"/>
    <property type="match status" value="4"/>
</dbReference>
<feature type="region of interest" description="Disordered" evidence="2">
    <location>
        <begin position="744"/>
        <end position="847"/>
    </location>
</feature>
<feature type="region of interest" description="Disordered" evidence="2">
    <location>
        <begin position="946"/>
        <end position="1014"/>
    </location>
</feature>
<keyword evidence="1" id="KW-0393">Immunoglobulin domain</keyword>
<evidence type="ECO:0000259" key="3">
    <source>
        <dbReference type="PROSITE" id="PS50835"/>
    </source>
</evidence>
<reference evidence="4 5" key="1">
    <citation type="journal article" date="2023" name="Arcadia Sci">
        <title>De novo assembly of a long-read Amblyomma americanum tick genome.</title>
        <authorList>
            <person name="Chou S."/>
            <person name="Poskanzer K.E."/>
            <person name="Rollins M."/>
            <person name="Thuy-Boun P.S."/>
        </authorList>
    </citation>
    <scope>NUCLEOTIDE SEQUENCE [LARGE SCALE GENOMIC DNA]</scope>
    <source>
        <strain evidence="4">F_SG_1</strain>
        <tissue evidence="4">Salivary glands</tissue>
    </source>
</reference>
<dbReference type="InterPro" id="IPR013098">
    <property type="entry name" value="Ig_I-set"/>
</dbReference>
<feature type="compositionally biased region" description="Basic residues" evidence="2">
    <location>
        <begin position="1677"/>
        <end position="1702"/>
    </location>
</feature>
<feature type="compositionally biased region" description="Basic and acidic residues" evidence="2">
    <location>
        <begin position="1663"/>
        <end position="1676"/>
    </location>
</feature>
<accession>A0AAQ4D2H4</accession>
<organism evidence="4 5">
    <name type="scientific">Amblyomma americanum</name>
    <name type="common">Lone star tick</name>
    <dbReference type="NCBI Taxonomy" id="6943"/>
    <lineage>
        <taxon>Eukaryota</taxon>
        <taxon>Metazoa</taxon>
        <taxon>Ecdysozoa</taxon>
        <taxon>Arthropoda</taxon>
        <taxon>Chelicerata</taxon>
        <taxon>Arachnida</taxon>
        <taxon>Acari</taxon>
        <taxon>Parasitiformes</taxon>
        <taxon>Ixodida</taxon>
        <taxon>Ixodoidea</taxon>
        <taxon>Ixodidae</taxon>
        <taxon>Amblyomminae</taxon>
        <taxon>Amblyomma</taxon>
    </lineage>
</organism>
<keyword evidence="5" id="KW-1185">Reference proteome</keyword>
<sequence>MNYRKLRLAAQVPQETLRLHCPVSAPEGESVTWFKGGEELFPDDDRFVAAGRTLEIRTANDEDAGAYGCSTRGSNNSSVAHVLQLVTPVRLEPPQSTVAAPLGARVQLECHAYARPVPHVSWLFGDRSRVSSPLLSVDNASAAHSGSYKCSAWHERCPRLVAESDVTLNVFESTIRTNEGFPGSGITLTPGADALRLKCDYPADRTAKIVWLKENATLPSSGGKYALDEEDQSLVINKPERSDVGNYSCVALGRVFNETALIVVGLKVAIRTSHSKPFKEGQDGFMSCMVNEYPKPTIRWYRNGHLLSAYRNSKFKYGGKLSDEYETLVVRRLDKRDEALFTCLVDNGHSQDRASFYLRVTIPPSPLTPFYFICAEVVIMTGIAYIFDRRIRGAWIAAQEKPPEKRERRSPKKKKKKSFTDSDIFRFIQCVESSGDLVLDDLDVPSEKPQSKDLDTAVGEKAPKLALIASGKPDTAIEPHVGFKPSEKTDENTSSRKKKRRKKKGIGEDTQEERSQLAPSGPASFPAEEEIIKETSPKPEKELAIDGPAPSRKKQRRRVPGKSDTSKGTPSTTPLEKEGAEQVGEEPIVELPLLPEEGKKPKARGAAEEPPAELDSSRKKAKVKQTSKEPFTLSPAQKAEDIVDRPTLEGAEGSVPPTTFSVQPKKAGMKKPPKPLLHTERREMFDGMQHRKDSVTTMIGDEERPQVVHDTQKEKEGGSCDATGSFLLEDEQFGWPSVEHKFVESNEPKPTFRTGETPQVGHGFVENTMEEGRTLGSAKQRKGKKRGRASEDKTADSPGSPEKAEFFFGAHSTPTKNVQVFSAPSAKDSQDVRSANVDERRMIEEKKSTEILKHGDFSTHDEKGELPIIEAYRCPPVPVMVPQPPTLEAEPPMDSKRIGFIQPPEEKRVHTMPESSPVVFKSDEIARADAIRFNQPLEEKQLRIPELEPASFKPGKTPNEIKTVPLEPPASVKVLFPEPTTDSPPLKPASKKYGTSVESDSHSGYESPSPIPSPEEVFVQSRRLSRILPVVTKMPFPRTQKSNELHERGAEGELDEPKEAWPVASGGKNDKLEEYTGYPTLPLKESYMGSLAYNEGSDRLEAVQADQKGCEPKEAVVTPLFPTERVVKVAERELPEESRTQPPSLPDTAVKVTKDTRLSDSGKDTDPSRLIVSVEQLESSPGPLAHFKEGGGVTTKPVQHPVALDTSPQKAAARAKDGRIDRKKDHQSERKLVERPKSGYAVDKRFEGNIDPFEHPAETSPEGAYGQRGVSPPKSESDQRATTTTGSTGHSSPHEDTLKQAYGAIGQQQAKKTKPLDKQTAPLAPQEPGSRAKAERKVQPMKGRAPERSPAEYAPSEIIAPTTPQKVTSRRTSEQGLETMGIRTPENMGQLVETIEGAPSSRGAFDAAVPEGRRSVAEQDTSSHRTTEPKGTVESRVVENVDALVGIPQRTISDSSLVESTAAESTVLDSDTSVTEEHKAGEQEGEPLRSGIEKMGPLVEIQERGPSQTMSPHFAMAEDAASGAQKRSKVGQPHVAEETSATESTAHQATTLASTTTESIASGSDDRRLVERLPHPVVTRDSPSGEGSFADDDFDTMEEQITLYEGLHVPDYTHTPSSEAEYEPPQPSELFSTTASPDSDWTQEPDQYYFLCLPPFEFAIPRTEIDGPERVPDTVAKRSRSSKRRRSSSRRRKQRRSQHHSKHGAENPSGAATPASEGSSPGTSARQPDSGQPRADAPQPSTSRDEGRQQDRGRPPQVRDVKGKKSKSRKEKRK</sequence>
<feature type="compositionally biased region" description="Polar residues" evidence="2">
    <location>
        <begin position="812"/>
        <end position="822"/>
    </location>
</feature>
<feature type="region of interest" description="Disordered" evidence="2">
    <location>
        <begin position="882"/>
        <end position="916"/>
    </location>
</feature>
<feature type="compositionally biased region" description="Basic and acidic residues" evidence="2">
    <location>
        <begin position="530"/>
        <end position="544"/>
    </location>
</feature>
<feature type="compositionally biased region" description="Basic and acidic residues" evidence="2">
    <location>
        <begin position="1152"/>
        <end position="1167"/>
    </location>
</feature>
<protein>
    <recommendedName>
        <fullName evidence="3">Ig-like domain-containing protein</fullName>
    </recommendedName>
</protein>
<dbReference type="PROSITE" id="PS50835">
    <property type="entry name" value="IG_LIKE"/>
    <property type="match status" value="4"/>
</dbReference>
<dbReference type="GO" id="GO:0098632">
    <property type="term" value="F:cell-cell adhesion mediator activity"/>
    <property type="evidence" value="ECO:0007669"/>
    <property type="project" value="TreeGrafter"/>
</dbReference>
<feature type="compositionally biased region" description="Basic and acidic residues" evidence="2">
    <location>
        <begin position="701"/>
        <end position="718"/>
    </location>
</feature>
<dbReference type="SUPFAM" id="SSF48726">
    <property type="entry name" value="Immunoglobulin"/>
    <property type="match status" value="3"/>
</dbReference>
<dbReference type="Proteomes" id="UP001321473">
    <property type="component" value="Unassembled WGS sequence"/>
</dbReference>
<feature type="domain" description="Ig-like" evidence="3">
    <location>
        <begin position="266"/>
        <end position="361"/>
    </location>
</feature>
<feature type="compositionally biased region" description="Low complexity" evidence="2">
    <location>
        <begin position="1282"/>
        <end position="1291"/>
    </location>
</feature>
<feature type="domain" description="Ig-like" evidence="3">
    <location>
        <begin position="15"/>
        <end position="80"/>
    </location>
</feature>
<dbReference type="GO" id="GO:0030424">
    <property type="term" value="C:axon"/>
    <property type="evidence" value="ECO:0007669"/>
    <property type="project" value="TreeGrafter"/>
</dbReference>
<dbReference type="PANTHER" id="PTHR10075">
    <property type="entry name" value="BASIGIN RELATED"/>
    <property type="match status" value="1"/>
</dbReference>
<feature type="compositionally biased region" description="Polar residues" evidence="2">
    <location>
        <begin position="1539"/>
        <end position="1562"/>
    </location>
</feature>
<feature type="compositionally biased region" description="Basic residues" evidence="2">
    <location>
        <begin position="495"/>
        <end position="504"/>
    </location>
</feature>
<name>A0AAQ4D2H4_AMBAM</name>
<feature type="region of interest" description="Disordered" evidence="2">
    <location>
        <begin position="696"/>
        <end position="723"/>
    </location>
</feature>
<feature type="compositionally biased region" description="Basic and acidic residues" evidence="2">
    <location>
        <begin position="1214"/>
        <end position="1257"/>
    </location>
</feature>
<dbReference type="Gene3D" id="2.60.40.10">
    <property type="entry name" value="Immunoglobulins"/>
    <property type="match status" value="4"/>
</dbReference>
<proteinExistence type="predicted"/>
<dbReference type="InterPro" id="IPR013783">
    <property type="entry name" value="Ig-like_fold"/>
</dbReference>
<feature type="compositionally biased region" description="Basic and acidic residues" evidence="2">
    <location>
        <begin position="638"/>
        <end position="647"/>
    </location>
</feature>
<feature type="compositionally biased region" description="Basic and acidic residues" evidence="2">
    <location>
        <begin position="828"/>
        <end position="847"/>
    </location>
</feature>
<dbReference type="EMBL" id="JARKHS020036019">
    <property type="protein sequence ID" value="KAK8756664.1"/>
    <property type="molecule type" value="Genomic_DNA"/>
</dbReference>
<dbReference type="GO" id="GO:0007411">
    <property type="term" value="P:axon guidance"/>
    <property type="evidence" value="ECO:0007669"/>
    <property type="project" value="TreeGrafter"/>
</dbReference>
<dbReference type="GO" id="GO:0005886">
    <property type="term" value="C:plasma membrane"/>
    <property type="evidence" value="ECO:0007669"/>
    <property type="project" value="TreeGrafter"/>
</dbReference>
<feature type="compositionally biased region" description="Polar residues" evidence="2">
    <location>
        <begin position="1451"/>
        <end position="1473"/>
    </location>
</feature>
<dbReference type="CDD" id="cd00096">
    <property type="entry name" value="Ig"/>
    <property type="match status" value="2"/>
</dbReference>
<feature type="region of interest" description="Disordered" evidence="2">
    <location>
        <begin position="1035"/>
        <end position="1075"/>
    </location>
</feature>
<dbReference type="GO" id="GO:0070593">
    <property type="term" value="P:dendrite self-avoidance"/>
    <property type="evidence" value="ECO:0007669"/>
    <property type="project" value="TreeGrafter"/>
</dbReference>
<dbReference type="Pfam" id="PF07679">
    <property type="entry name" value="I-set"/>
    <property type="match status" value="3"/>
</dbReference>
<feature type="compositionally biased region" description="Basic residues" evidence="2">
    <location>
        <begin position="551"/>
        <end position="560"/>
    </location>
</feature>
<feature type="region of interest" description="Disordered" evidence="2">
    <location>
        <begin position="1131"/>
        <end position="1436"/>
    </location>
</feature>